<proteinExistence type="predicted"/>
<keyword evidence="3" id="KW-1185">Reference proteome</keyword>
<dbReference type="Proteomes" id="UP001497497">
    <property type="component" value="Unassembled WGS sequence"/>
</dbReference>
<dbReference type="EMBL" id="CAXITT010001377">
    <property type="protein sequence ID" value="CAL1548486.1"/>
    <property type="molecule type" value="Genomic_DNA"/>
</dbReference>
<gene>
    <name evidence="2" type="ORF">GSLYS_00021803001</name>
</gene>
<feature type="non-terminal residue" evidence="2">
    <location>
        <position position="60"/>
    </location>
</feature>
<evidence type="ECO:0000259" key="1">
    <source>
        <dbReference type="PROSITE" id="PS51484"/>
    </source>
</evidence>
<reference evidence="2 3" key="1">
    <citation type="submission" date="2024-04" db="EMBL/GenBank/DDBJ databases">
        <authorList>
            <consortium name="Genoscope - CEA"/>
            <person name="William W."/>
        </authorList>
    </citation>
    <scope>NUCLEOTIDE SEQUENCE [LARGE SCALE GENOMIC DNA]</scope>
</reference>
<dbReference type="AlphaFoldDB" id="A0AAV2IQC1"/>
<dbReference type="InterPro" id="IPR019316">
    <property type="entry name" value="G8_domain"/>
</dbReference>
<evidence type="ECO:0000313" key="3">
    <source>
        <dbReference type="Proteomes" id="UP001497497"/>
    </source>
</evidence>
<dbReference type="PROSITE" id="PS51484">
    <property type="entry name" value="G8"/>
    <property type="match status" value="1"/>
</dbReference>
<accession>A0AAV2IQC1</accession>
<comment type="caution">
    <text evidence="2">The sequence shown here is derived from an EMBL/GenBank/DDBJ whole genome shotgun (WGS) entry which is preliminary data.</text>
</comment>
<evidence type="ECO:0000313" key="2">
    <source>
        <dbReference type="EMBL" id="CAL1548486.1"/>
    </source>
</evidence>
<protein>
    <recommendedName>
        <fullName evidence="1">G8 domain-containing protein</fullName>
    </recommendedName>
</protein>
<sequence length="60" mass="6735">MDILETPKTAAYWSRNNTWLTITSDGLEPKPMADLTIPRDKWIIVDKPIPKLGKVVIEGG</sequence>
<name>A0AAV2IQC1_LYMST</name>
<organism evidence="2 3">
    <name type="scientific">Lymnaea stagnalis</name>
    <name type="common">Great pond snail</name>
    <name type="synonym">Helix stagnalis</name>
    <dbReference type="NCBI Taxonomy" id="6523"/>
    <lineage>
        <taxon>Eukaryota</taxon>
        <taxon>Metazoa</taxon>
        <taxon>Spiralia</taxon>
        <taxon>Lophotrochozoa</taxon>
        <taxon>Mollusca</taxon>
        <taxon>Gastropoda</taxon>
        <taxon>Heterobranchia</taxon>
        <taxon>Euthyneura</taxon>
        <taxon>Panpulmonata</taxon>
        <taxon>Hygrophila</taxon>
        <taxon>Lymnaeoidea</taxon>
        <taxon>Lymnaeidae</taxon>
        <taxon>Lymnaea</taxon>
    </lineage>
</organism>
<feature type="domain" description="G8" evidence="1">
    <location>
        <begin position="17"/>
        <end position="60"/>
    </location>
</feature>